<dbReference type="SUPFAM" id="SSF160909">
    <property type="entry name" value="ATP12-like"/>
    <property type="match status" value="1"/>
</dbReference>
<dbReference type="InterPro" id="IPR042272">
    <property type="entry name" value="ATP12_ATP_synth-F1-assembly_N"/>
</dbReference>
<keyword evidence="3" id="KW-0143">Chaperone</keyword>
<dbReference type="Gene3D" id="3.30.2180.10">
    <property type="entry name" value="ATP12-like"/>
    <property type="match status" value="1"/>
</dbReference>
<sequence length="235" mass="25858">MSEWAAKRFWKNVTADKVEGGFAVHLDGRSVRTPLKTQVVVPTLAMAEAMKAEWAAQVDKIDPLSMPVTRAANAALDKVATQHAEVVDMLAAYGDSDLLCYRAESPAELVAKQAESWDPLVDWSATELRAPLQLRTGVMHLPQSPKTLEILHGHVSELDAFRLTAFHDLVAITGSLVLGLAVIRGRLDSAQAWDVSRIDEQWQIAQWGADDEAEAQAALKKRDLMRAEAFYLLCA</sequence>
<comment type="similarity">
    <text evidence="1">Belongs to the ATP12 family.</text>
</comment>
<evidence type="ECO:0000256" key="2">
    <source>
        <dbReference type="ARBA" id="ARBA00022946"/>
    </source>
</evidence>
<dbReference type="Pfam" id="PF07542">
    <property type="entry name" value="ATP12"/>
    <property type="match status" value="1"/>
</dbReference>
<dbReference type="Proteomes" id="UP000184144">
    <property type="component" value="Unassembled WGS sequence"/>
</dbReference>
<dbReference type="InterPro" id="IPR011419">
    <property type="entry name" value="ATP12_ATP_synth-F1-assembly"/>
</dbReference>
<protein>
    <submittedName>
        <fullName evidence="4">Chaperone required for the assembly of the F1-ATPase</fullName>
    </submittedName>
</protein>
<evidence type="ECO:0000313" key="5">
    <source>
        <dbReference type="Proteomes" id="UP000184144"/>
    </source>
</evidence>
<name>A0A1M4XP54_9RHOB</name>
<dbReference type="OrthoDB" id="9797825at2"/>
<organism evidence="4 5">
    <name type="scientific">Litoreibacter ascidiaceicola</name>
    <dbReference type="NCBI Taxonomy" id="1486859"/>
    <lineage>
        <taxon>Bacteria</taxon>
        <taxon>Pseudomonadati</taxon>
        <taxon>Pseudomonadota</taxon>
        <taxon>Alphaproteobacteria</taxon>
        <taxon>Rhodobacterales</taxon>
        <taxon>Roseobacteraceae</taxon>
        <taxon>Litoreibacter</taxon>
    </lineage>
</organism>
<evidence type="ECO:0000256" key="1">
    <source>
        <dbReference type="ARBA" id="ARBA00008231"/>
    </source>
</evidence>
<reference evidence="5" key="1">
    <citation type="submission" date="2016-11" db="EMBL/GenBank/DDBJ databases">
        <authorList>
            <person name="Varghese N."/>
            <person name="Submissions S."/>
        </authorList>
    </citation>
    <scope>NUCLEOTIDE SEQUENCE [LARGE SCALE GENOMIC DNA]</scope>
    <source>
        <strain evidence="5">DSM 100566</strain>
    </source>
</reference>
<evidence type="ECO:0000313" key="4">
    <source>
        <dbReference type="EMBL" id="SHE95043.1"/>
    </source>
</evidence>
<keyword evidence="2" id="KW-0809">Transit peptide</keyword>
<gene>
    <name evidence="4" type="ORF">SAMN05444273_103240</name>
</gene>
<dbReference type="AlphaFoldDB" id="A0A1M4XP54"/>
<dbReference type="Gene3D" id="1.10.3580.10">
    <property type="entry name" value="ATP12 ATPase"/>
    <property type="match status" value="1"/>
</dbReference>
<evidence type="ECO:0000256" key="3">
    <source>
        <dbReference type="ARBA" id="ARBA00023186"/>
    </source>
</evidence>
<dbReference type="RefSeq" id="WP_073142287.1">
    <property type="nucleotide sequence ID" value="NZ_FQUV01000003.1"/>
</dbReference>
<dbReference type="STRING" id="1486859.SAMN05444273_103240"/>
<proteinExistence type="inferred from homology"/>
<dbReference type="PANTHER" id="PTHR21013">
    <property type="entry name" value="ATP SYNTHASE MITOCHONDRIAL F1 COMPLEX ASSEMBLY FACTOR 2/ATP12 PROTEIN, MITOCHONDRIAL PRECURSOR"/>
    <property type="match status" value="1"/>
</dbReference>
<dbReference type="InterPro" id="IPR023335">
    <property type="entry name" value="ATP12_ortho_dom_sf"/>
</dbReference>
<dbReference type="GO" id="GO:0043461">
    <property type="term" value="P:proton-transporting ATP synthase complex assembly"/>
    <property type="evidence" value="ECO:0007669"/>
    <property type="project" value="InterPro"/>
</dbReference>
<accession>A0A1M4XP54</accession>
<dbReference type="PANTHER" id="PTHR21013:SF10">
    <property type="entry name" value="ATP SYNTHASE MITOCHONDRIAL F1 COMPLEX ASSEMBLY FACTOR 2"/>
    <property type="match status" value="1"/>
</dbReference>
<keyword evidence="5" id="KW-1185">Reference proteome</keyword>
<dbReference type="EMBL" id="FQUV01000003">
    <property type="protein sequence ID" value="SHE95043.1"/>
    <property type="molecule type" value="Genomic_DNA"/>
</dbReference>